<accession>A0A2T5DX04</accession>
<evidence type="ECO:0000313" key="2">
    <source>
        <dbReference type="Proteomes" id="UP000244080"/>
    </source>
</evidence>
<comment type="caution">
    <text evidence="1">The sequence shown here is derived from an EMBL/GenBank/DDBJ whole genome shotgun (WGS) entry which is preliminary data.</text>
</comment>
<proteinExistence type="predicted"/>
<dbReference type="EMBL" id="PIGA01000072">
    <property type="protein sequence ID" value="PTP11582.1"/>
    <property type="molecule type" value="Genomic_DNA"/>
</dbReference>
<dbReference type="Proteomes" id="UP000244080">
    <property type="component" value="Unassembled WGS sequence"/>
</dbReference>
<organism evidence="1 2">
    <name type="scientific">Vibrio splendidus</name>
    <dbReference type="NCBI Taxonomy" id="29497"/>
    <lineage>
        <taxon>Bacteria</taxon>
        <taxon>Pseudomonadati</taxon>
        <taxon>Pseudomonadota</taxon>
        <taxon>Gammaproteobacteria</taxon>
        <taxon>Vibrionales</taxon>
        <taxon>Vibrionaceae</taxon>
        <taxon>Vibrio</taxon>
    </lineage>
</organism>
<evidence type="ECO:0000313" key="1">
    <source>
        <dbReference type="EMBL" id="PTP11582.1"/>
    </source>
</evidence>
<dbReference type="AlphaFoldDB" id="A0A2T5DX04"/>
<reference evidence="1 2" key="1">
    <citation type="submission" date="2017-11" db="EMBL/GenBank/DDBJ databases">
        <title>Population delineation of vibrios coincides with oyster pathogenicity.</title>
        <authorList>
            <person name="Bruto M."/>
            <person name="Labreuche Y."/>
            <person name="James A."/>
            <person name="Piel D."/>
            <person name="Chenivesse S."/>
            <person name="Petton B."/>
            <person name="Polz M.F."/>
            <person name="Le Roux F."/>
        </authorList>
    </citation>
    <scope>NUCLEOTIDE SEQUENCE [LARGE SCALE GENOMIC DNA]</scope>
    <source>
        <strain evidence="1 2">1F_55</strain>
    </source>
</reference>
<gene>
    <name evidence="1" type="ORF">CWO36_24415</name>
</gene>
<sequence length="142" mass="16135">MKRDRFLVKSFGDNSEGTKVGVQKVLQLLTKYNTAVIVVPTIGKVKNTLLTDILGDDLSKQLIKNRVINFDGKSISLCGQSSLKNYSSTDVFLDLWGSEHSIKKIEELTYCKALILVTWLPQDSEYWLEKYKPKVIYDDKNG</sequence>
<dbReference type="RefSeq" id="WP_017087152.1">
    <property type="nucleotide sequence ID" value="NZ_CAWNZY010000087.1"/>
</dbReference>
<protein>
    <submittedName>
        <fullName evidence="1">Uncharacterized protein</fullName>
    </submittedName>
</protein>
<name>A0A2T5DX04_VIBSP</name>